<dbReference type="Gene3D" id="3.40.50.720">
    <property type="entry name" value="NAD(P)-binding Rossmann-like Domain"/>
    <property type="match status" value="1"/>
</dbReference>
<dbReference type="GO" id="GO:0070403">
    <property type="term" value="F:NAD+ binding"/>
    <property type="evidence" value="ECO:0007669"/>
    <property type="project" value="InterPro"/>
</dbReference>
<evidence type="ECO:0000313" key="6">
    <source>
        <dbReference type="EMBL" id="VAX01301.1"/>
    </source>
</evidence>
<dbReference type="InterPro" id="IPR036291">
    <property type="entry name" value="NAD(P)-bd_dom_sf"/>
</dbReference>
<proteinExistence type="predicted"/>
<keyword evidence="4" id="KW-0456">Lyase</keyword>
<feature type="domain" description="NAD-dependent epimerase/dehydratase" evidence="5">
    <location>
        <begin position="3"/>
        <end position="61"/>
    </location>
</feature>
<dbReference type="GO" id="GO:0042732">
    <property type="term" value="P:D-xylose metabolic process"/>
    <property type="evidence" value="ECO:0007669"/>
    <property type="project" value="InterPro"/>
</dbReference>
<dbReference type="Pfam" id="PF01370">
    <property type="entry name" value="Epimerase"/>
    <property type="match status" value="1"/>
</dbReference>
<accession>A0A3B1AHY6</accession>
<dbReference type="InterPro" id="IPR044516">
    <property type="entry name" value="UXS-like"/>
</dbReference>
<dbReference type="InterPro" id="IPR001509">
    <property type="entry name" value="Epimerase_deHydtase"/>
</dbReference>
<comment type="cofactor">
    <cofactor evidence="1">
        <name>NAD(+)</name>
        <dbReference type="ChEBI" id="CHEBI:57540"/>
    </cofactor>
</comment>
<dbReference type="GO" id="GO:0005737">
    <property type="term" value="C:cytoplasm"/>
    <property type="evidence" value="ECO:0007669"/>
    <property type="project" value="TreeGrafter"/>
</dbReference>
<dbReference type="SUPFAM" id="SSF51735">
    <property type="entry name" value="NAD(P)-binding Rossmann-fold domains"/>
    <property type="match status" value="1"/>
</dbReference>
<organism evidence="6">
    <name type="scientific">hydrothermal vent metagenome</name>
    <dbReference type="NCBI Taxonomy" id="652676"/>
    <lineage>
        <taxon>unclassified sequences</taxon>
        <taxon>metagenomes</taxon>
        <taxon>ecological metagenomes</taxon>
    </lineage>
</organism>
<evidence type="ECO:0000256" key="1">
    <source>
        <dbReference type="ARBA" id="ARBA00001911"/>
    </source>
</evidence>
<sequence>MKALITGGAGFIGSHLVERLLHDGHQVIALDNLSSGRWENLASVKDAPGLRQVEADITDQAA</sequence>
<evidence type="ECO:0000256" key="4">
    <source>
        <dbReference type="ARBA" id="ARBA00023239"/>
    </source>
</evidence>
<dbReference type="PANTHER" id="PTHR43078">
    <property type="entry name" value="UDP-GLUCURONIC ACID DECARBOXYLASE-RELATED"/>
    <property type="match status" value="1"/>
</dbReference>
<evidence type="ECO:0000259" key="5">
    <source>
        <dbReference type="Pfam" id="PF01370"/>
    </source>
</evidence>
<evidence type="ECO:0000256" key="2">
    <source>
        <dbReference type="ARBA" id="ARBA00022793"/>
    </source>
</evidence>
<gene>
    <name evidence="6" type="ORF">MNBD_GAMMA20-2119</name>
</gene>
<feature type="non-terminal residue" evidence="6">
    <location>
        <position position="62"/>
    </location>
</feature>
<dbReference type="PANTHER" id="PTHR43078:SF6">
    <property type="entry name" value="UDP-GLUCURONIC ACID DECARBOXYLASE 1"/>
    <property type="match status" value="1"/>
</dbReference>
<keyword evidence="2" id="KW-0210">Decarboxylase</keyword>
<name>A0A3B1AHY6_9ZZZZ</name>
<evidence type="ECO:0000256" key="3">
    <source>
        <dbReference type="ARBA" id="ARBA00023027"/>
    </source>
</evidence>
<keyword evidence="3" id="KW-0520">NAD</keyword>
<dbReference type="AlphaFoldDB" id="A0A3B1AHY6"/>
<protein>
    <recommendedName>
        <fullName evidence="5">NAD-dependent epimerase/dehydratase domain-containing protein</fullName>
    </recommendedName>
</protein>
<reference evidence="6" key="1">
    <citation type="submission" date="2018-06" db="EMBL/GenBank/DDBJ databases">
        <authorList>
            <person name="Zhirakovskaya E."/>
        </authorList>
    </citation>
    <scope>NUCLEOTIDE SEQUENCE</scope>
</reference>
<dbReference type="GO" id="GO:0048040">
    <property type="term" value="F:UDP-glucuronate decarboxylase activity"/>
    <property type="evidence" value="ECO:0007669"/>
    <property type="project" value="TreeGrafter"/>
</dbReference>
<dbReference type="EMBL" id="UOFU01000224">
    <property type="protein sequence ID" value="VAX01301.1"/>
    <property type="molecule type" value="Genomic_DNA"/>
</dbReference>